<dbReference type="Pfam" id="PF01490">
    <property type="entry name" value="Aa_trans"/>
    <property type="match status" value="1"/>
</dbReference>
<dbReference type="EMBL" id="JACXVP010000152">
    <property type="protein sequence ID" value="KAG5568349.1"/>
    <property type="molecule type" value="Genomic_DNA"/>
</dbReference>
<gene>
    <name evidence="9" type="ORF">H5410_064638</name>
</gene>
<feature type="transmembrane region" description="Helical" evidence="7">
    <location>
        <begin position="207"/>
        <end position="227"/>
    </location>
</feature>
<feature type="transmembrane region" description="Helical" evidence="7">
    <location>
        <begin position="309"/>
        <end position="332"/>
    </location>
</feature>
<evidence type="ECO:0000256" key="4">
    <source>
        <dbReference type="ARBA" id="ARBA00022989"/>
    </source>
</evidence>
<name>A0A9J5VYV3_SOLCO</name>
<accession>A0A9J5VYV3</accession>
<keyword evidence="3" id="KW-0813">Transport</keyword>
<dbReference type="Proteomes" id="UP000824120">
    <property type="component" value="Unassembled WGS sequence"/>
</dbReference>
<evidence type="ECO:0000313" key="9">
    <source>
        <dbReference type="EMBL" id="KAG5568349.1"/>
    </source>
</evidence>
<comment type="subcellular location">
    <subcellularLocation>
        <location evidence="1">Membrane</location>
        <topology evidence="1">Multi-pass membrane protein</topology>
    </subcellularLocation>
</comment>
<evidence type="ECO:0000256" key="7">
    <source>
        <dbReference type="SAM" id="Phobius"/>
    </source>
</evidence>
<feature type="transmembrane region" description="Helical" evidence="7">
    <location>
        <begin position="273"/>
        <end position="297"/>
    </location>
</feature>
<proteinExistence type="predicted"/>
<feature type="region of interest" description="Disordered" evidence="6">
    <location>
        <begin position="1"/>
        <end position="21"/>
    </location>
</feature>
<protein>
    <recommendedName>
        <fullName evidence="8">Amino acid transporter transmembrane domain-containing protein</fullName>
    </recommendedName>
</protein>
<reference evidence="9" key="1">
    <citation type="submission" date="2020-09" db="EMBL/GenBank/DDBJ databases">
        <title>De no assembly of potato wild relative species, Solanum commersonii.</title>
        <authorList>
            <person name="Cho K."/>
        </authorList>
    </citation>
    <scope>NUCLEOTIDE SEQUENCE</scope>
    <source>
        <strain evidence="9">LZ3.2</strain>
        <tissue evidence="9">Leaf</tissue>
    </source>
</reference>
<dbReference type="GO" id="GO:0015179">
    <property type="term" value="F:L-amino acid transmembrane transporter activity"/>
    <property type="evidence" value="ECO:0007669"/>
    <property type="project" value="TreeGrafter"/>
</dbReference>
<evidence type="ECO:0000313" key="10">
    <source>
        <dbReference type="Proteomes" id="UP000824120"/>
    </source>
</evidence>
<dbReference type="PANTHER" id="PTHR22950:SF698">
    <property type="entry name" value="AMINO ACID TRANSPORTER TRANSMEMBRANE DOMAIN-CONTAINING PROTEIN"/>
    <property type="match status" value="1"/>
</dbReference>
<keyword evidence="2 7" id="KW-0812">Transmembrane</keyword>
<feature type="transmembrane region" description="Helical" evidence="7">
    <location>
        <begin position="239"/>
        <end position="261"/>
    </location>
</feature>
<feature type="domain" description="Amino acid transporter transmembrane" evidence="8">
    <location>
        <begin position="179"/>
        <end position="348"/>
    </location>
</feature>
<evidence type="ECO:0000256" key="3">
    <source>
        <dbReference type="ARBA" id="ARBA00022970"/>
    </source>
</evidence>
<evidence type="ECO:0000259" key="8">
    <source>
        <dbReference type="Pfam" id="PF01490"/>
    </source>
</evidence>
<keyword evidence="5 7" id="KW-0472">Membrane</keyword>
<comment type="caution">
    <text evidence="9">The sequence shown here is derived from an EMBL/GenBank/DDBJ whole genome shotgun (WGS) entry which is preliminary data.</text>
</comment>
<dbReference type="PANTHER" id="PTHR22950">
    <property type="entry name" value="AMINO ACID TRANSPORTER"/>
    <property type="match status" value="1"/>
</dbReference>
<evidence type="ECO:0000256" key="1">
    <source>
        <dbReference type="ARBA" id="ARBA00004141"/>
    </source>
</evidence>
<dbReference type="OrthoDB" id="1261840at2759"/>
<keyword evidence="4 7" id="KW-1133">Transmembrane helix</keyword>
<evidence type="ECO:0000256" key="2">
    <source>
        <dbReference type="ARBA" id="ARBA00022692"/>
    </source>
</evidence>
<dbReference type="InterPro" id="IPR013057">
    <property type="entry name" value="AA_transpt_TM"/>
</dbReference>
<keyword evidence="3" id="KW-0029">Amino-acid transport</keyword>
<feature type="region of interest" description="Disordered" evidence="6">
    <location>
        <begin position="134"/>
        <end position="159"/>
    </location>
</feature>
<organism evidence="9 10">
    <name type="scientific">Solanum commersonii</name>
    <name type="common">Commerson's wild potato</name>
    <name type="synonym">Commerson's nightshade</name>
    <dbReference type="NCBI Taxonomy" id="4109"/>
    <lineage>
        <taxon>Eukaryota</taxon>
        <taxon>Viridiplantae</taxon>
        <taxon>Streptophyta</taxon>
        <taxon>Embryophyta</taxon>
        <taxon>Tracheophyta</taxon>
        <taxon>Spermatophyta</taxon>
        <taxon>Magnoliopsida</taxon>
        <taxon>eudicotyledons</taxon>
        <taxon>Gunneridae</taxon>
        <taxon>Pentapetalae</taxon>
        <taxon>asterids</taxon>
        <taxon>lamiids</taxon>
        <taxon>Solanales</taxon>
        <taxon>Solanaceae</taxon>
        <taxon>Solanoideae</taxon>
        <taxon>Solaneae</taxon>
        <taxon>Solanum</taxon>
    </lineage>
</organism>
<sequence>MSEIGKKARPSTKGGSLHEVGLKVKEEKELGRLVTHLEAFKATHIEKKKNLEDQGVRYVYAYGMPQQTFREYHSEFEGLSSSYDDESMKKNLAIEQKIGELSSQPEDIEYEGLKAQLDALLAWGGIPLVPMRHFPPDPLRSQPTRYQDESSSDEEDEDHVANTTPLVKFRVVIDNLSILLQKCMSVSPSINTYPDIGEFAFGNKGRILISIFLYFELYFVAIEFLILEGGNLHKLFPNAKIHVACVEIFGRKIFVLLVAIIILPTTWLKSLGLLAYVSIGGVLASIVLVFSISWVGAIDGIGFEEKGVIWRWDGLISAISMYTFCYCGHALFPTICNSMKDRCQFPKVIISYS</sequence>
<evidence type="ECO:0000256" key="5">
    <source>
        <dbReference type="ARBA" id="ARBA00023136"/>
    </source>
</evidence>
<dbReference type="AlphaFoldDB" id="A0A9J5VYV3"/>
<evidence type="ECO:0000256" key="6">
    <source>
        <dbReference type="SAM" id="MobiDB-lite"/>
    </source>
</evidence>
<keyword evidence="10" id="KW-1185">Reference proteome</keyword>
<dbReference type="GO" id="GO:0005774">
    <property type="term" value="C:vacuolar membrane"/>
    <property type="evidence" value="ECO:0007669"/>
    <property type="project" value="TreeGrafter"/>
</dbReference>